<dbReference type="Pfam" id="PF02687">
    <property type="entry name" value="FtsX"/>
    <property type="match status" value="1"/>
</dbReference>
<comment type="similarity">
    <text evidence="2">Belongs to the ABC-4 integral membrane protein family. LolC/E subfamily.</text>
</comment>
<sequence length="396" mass="42481">MNLELELALRFLRRRTGVLLRGTAMAAFAGVALAVAALVITLALMNGYSRAIATALQRGNAHMVGFALGSLEPGEAERLAGQIAAVDGVLRATPVTYLTGLLDDPAEPTNPVPITLKAVAEPPSYTGLDEWPSGDGLVAVLGERLAMKVDFESGDTATVRLPPEGGSWILPALRLEVVGTFRLAFAEFDEQWITVPLAETLRMLPKMGIAGIEIEVADPMAVEEVRQRLTDLDPRLLYTDWREMNSSLFAALRWQTLSLFVVLSLVVTVASFQVSSALVVLAIDKQRSSGMLQALGATPARIRRVLVYSGLLLGGSGVVGGIFFGSMISWIMTATRVVRFPPGLARVYMVDSIPLIPSPLHLVAVAGICLVIVFLASVWPAWKTSRQDPVASLRAV</sequence>
<accession>A0A8J6Y3T7</accession>
<feature type="transmembrane region" description="Helical" evidence="7">
    <location>
        <begin position="18"/>
        <end position="45"/>
    </location>
</feature>
<feature type="transmembrane region" description="Helical" evidence="7">
    <location>
        <begin position="360"/>
        <end position="382"/>
    </location>
</feature>
<organism evidence="10 11">
    <name type="scientific">Candidatus Sulfomarinibacter kjeldsenii</name>
    <dbReference type="NCBI Taxonomy" id="2885994"/>
    <lineage>
        <taxon>Bacteria</taxon>
        <taxon>Pseudomonadati</taxon>
        <taxon>Acidobacteriota</taxon>
        <taxon>Thermoanaerobaculia</taxon>
        <taxon>Thermoanaerobaculales</taxon>
        <taxon>Candidatus Sulfomarinibacteraceae</taxon>
        <taxon>Candidatus Sulfomarinibacter</taxon>
    </lineage>
</organism>
<gene>
    <name evidence="10" type="ORF">IFJ97_00955</name>
</gene>
<protein>
    <submittedName>
        <fullName evidence="10">ABC transporter permease</fullName>
    </submittedName>
</protein>
<proteinExistence type="inferred from homology"/>
<reference evidence="10 11" key="1">
    <citation type="submission" date="2020-08" db="EMBL/GenBank/DDBJ databases">
        <title>Acidobacteriota in marine sediments use diverse sulfur dissimilation pathways.</title>
        <authorList>
            <person name="Wasmund K."/>
        </authorList>
    </citation>
    <scope>NUCLEOTIDE SEQUENCE [LARGE SCALE GENOMIC DNA]</scope>
    <source>
        <strain evidence="10">MAG AM3-A</strain>
    </source>
</reference>
<keyword evidence="5 7" id="KW-1133">Transmembrane helix</keyword>
<evidence type="ECO:0000256" key="4">
    <source>
        <dbReference type="ARBA" id="ARBA00022692"/>
    </source>
</evidence>
<evidence type="ECO:0000313" key="10">
    <source>
        <dbReference type="EMBL" id="MBD3869910.1"/>
    </source>
</evidence>
<dbReference type="EMBL" id="JACXWA010000012">
    <property type="protein sequence ID" value="MBD3869910.1"/>
    <property type="molecule type" value="Genomic_DNA"/>
</dbReference>
<keyword evidence="4 7" id="KW-0812">Transmembrane</keyword>
<feature type="transmembrane region" description="Helical" evidence="7">
    <location>
        <begin position="257"/>
        <end position="284"/>
    </location>
</feature>
<dbReference type="Pfam" id="PF12704">
    <property type="entry name" value="MacB_PCD"/>
    <property type="match status" value="1"/>
</dbReference>
<dbReference type="PANTHER" id="PTHR30489:SF0">
    <property type="entry name" value="LIPOPROTEIN-RELEASING SYSTEM TRANSMEMBRANE PROTEIN LOLE"/>
    <property type="match status" value="1"/>
</dbReference>
<dbReference type="InterPro" id="IPR003838">
    <property type="entry name" value="ABC3_permease_C"/>
</dbReference>
<name>A0A8J6Y3T7_9BACT</name>
<feature type="domain" description="ABC3 transporter permease C-terminal" evidence="8">
    <location>
        <begin position="261"/>
        <end position="389"/>
    </location>
</feature>
<keyword evidence="3" id="KW-1003">Cell membrane</keyword>
<dbReference type="PANTHER" id="PTHR30489">
    <property type="entry name" value="LIPOPROTEIN-RELEASING SYSTEM TRANSMEMBRANE PROTEIN LOLE"/>
    <property type="match status" value="1"/>
</dbReference>
<evidence type="ECO:0000256" key="5">
    <source>
        <dbReference type="ARBA" id="ARBA00022989"/>
    </source>
</evidence>
<evidence type="ECO:0000256" key="6">
    <source>
        <dbReference type="ARBA" id="ARBA00023136"/>
    </source>
</evidence>
<comment type="subcellular location">
    <subcellularLocation>
        <location evidence="1">Cell membrane</location>
        <topology evidence="1">Multi-pass membrane protein</topology>
    </subcellularLocation>
</comment>
<feature type="transmembrane region" description="Helical" evidence="7">
    <location>
        <begin position="305"/>
        <end position="332"/>
    </location>
</feature>
<comment type="caution">
    <text evidence="10">The sequence shown here is derived from an EMBL/GenBank/DDBJ whole genome shotgun (WGS) entry which is preliminary data.</text>
</comment>
<evidence type="ECO:0000256" key="3">
    <source>
        <dbReference type="ARBA" id="ARBA00022475"/>
    </source>
</evidence>
<dbReference type="GO" id="GO:0098797">
    <property type="term" value="C:plasma membrane protein complex"/>
    <property type="evidence" value="ECO:0007669"/>
    <property type="project" value="TreeGrafter"/>
</dbReference>
<dbReference type="InterPro" id="IPR025857">
    <property type="entry name" value="MacB_PCD"/>
</dbReference>
<dbReference type="InterPro" id="IPR051447">
    <property type="entry name" value="Lipoprotein-release_system"/>
</dbReference>
<evidence type="ECO:0000313" key="11">
    <source>
        <dbReference type="Proteomes" id="UP000598633"/>
    </source>
</evidence>
<feature type="domain" description="MacB-like periplasmic core" evidence="9">
    <location>
        <begin position="27"/>
        <end position="231"/>
    </location>
</feature>
<dbReference type="AlphaFoldDB" id="A0A8J6Y3T7"/>
<evidence type="ECO:0000259" key="9">
    <source>
        <dbReference type="Pfam" id="PF12704"/>
    </source>
</evidence>
<evidence type="ECO:0000256" key="1">
    <source>
        <dbReference type="ARBA" id="ARBA00004651"/>
    </source>
</evidence>
<dbReference type="GO" id="GO:0044874">
    <property type="term" value="P:lipoprotein localization to outer membrane"/>
    <property type="evidence" value="ECO:0007669"/>
    <property type="project" value="TreeGrafter"/>
</dbReference>
<keyword evidence="6 7" id="KW-0472">Membrane</keyword>
<dbReference type="Proteomes" id="UP000598633">
    <property type="component" value="Unassembled WGS sequence"/>
</dbReference>
<evidence type="ECO:0000259" key="8">
    <source>
        <dbReference type="Pfam" id="PF02687"/>
    </source>
</evidence>
<evidence type="ECO:0000256" key="2">
    <source>
        <dbReference type="ARBA" id="ARBA00005236"/>
    </source>
</evidence>
<evidence type="ECO:0000256" key="7">
    <source>
        <dbReference type="SAM" id="Phobius"/>
    </source>
</evidence>